<feature type="region of interest" description="Disordered" evidence="1">
    <location>
        <begin position="70"/>
        <end position="119"/>
    </location>
</feature>
<keyword evidence="3" id="KW-1185">Reference proteome</keyword>
<sequence length="119" mass="13288">MTPWSSGKDGNSDHAACIHVEVHHPEGDKPPSSGNTPDDDDEFKGLPDEFWIACSKAENGCDTFEEWYLAPVEYDDEDVEPQDDDVEPEEEAEAEDSASQYNDDNGNNSLSEFNHYDSD</sequence>
<feature type="region of interest" description="Disordered" evidence="1">
    <location>
        <begin position="1"/>
        <end position="45"/>
    </location>
</feature>
<comment type="caution">
    <text evidence="2">The sequence shown here is derived from an EMBL/GenBank/DDBJ whole genome shotgun (WGS) entry which is preliminary data.</text>
</comment>
<dbReference type="Proteomes" id="UP000076154">
    <property type="component" value="Unassembled WGS sequence"/>
</dbReference>
<evidence type="ECO:0000313" key="2">
    <source>
        <dbReference type="EMBL" id="RDB15785.1"/>
    </source>
</evidence>
<name>A0A369J5V0_HYPMA</name>
<proteinExistence type="predicted"/>
<dbReference type="InParanoid" id="A0A369J5V0"/>
<evidence type="ECO:0000256" key="1">
    <source>
        <dbReference type="SAM" id="MobiDB-lite"/>
    </source>
</evidence>
<evidence type="ECO:0000313" key="3">
    <source>
        <dbReference type="Proteomes" id="UP000076154"/>
    </source>
</evidence>
<organism evidence="2 3">
    <name type="scientific">Hypsizygus marmoreus</name>
    <name type="common">White beech mushroom</name>
    <name type="synonym">Agaricus marmoreus</name>
    <dbReference type="NCBI Taxonomy" id="39966"/>
    <lineage>
        <taxon>Eukaryota</taxon>
        <taxon>Fungi</taxon>
        <taxon>Dikarya</taxon>
        <taxon>Basidiomycota</taxon>
        <taxon>Agaricomycotina</taxon>
        <taxon>Agaricomycetes</taxon>
        <taxon>Agaricomycetidae</taxon>
        <taxon>Agaricales</taxon>
        <taxon>Tricholomatineae</taxon>
        <taxon>Lyophyllaceae</taxon>
        <taxon>Hypsizygus</taxon>
    </lineage>
</organism>
<protein>
    <submittedName>
        <fullName evidence="2">Uncharacterized protein</fullName>
    </submittedName>
</protein>
<feature type="compositionally biased region" description="Acidic residues" evidence="1">
    <location>
        <begin position="73"/>
        <end position="96"/>
    </location>
</feature>
<feature type="compositionally biased region" description="Polar residues" evidence="1">
    <location>
        <begin position="97"/>
        <end position="112"/>
    </location>
</feature>
<accession>A0A369J5V0</accession>
<gene>
    <name evidence="2" type="ORF">Hypma_003748</name>
</gene>
<feature type="compositionally biased region" description="Basic and acidic residues" evidence="1">
    <location>
        <begin position="20"/>
        <end position="29"/>
    </location>
</feature>
<dbReference type="AlphaFoldDB" id="A0A369J5V0"/>
<dbReference type="EMBL" id="LUEZ02000138">
    <property type="protein sequence ID" value="RDB15785.1"/>
    <property type="molecule type" value="Genomic_DNA"/>
</dbReference>
<reference evidence="2" key="1">
    <citation type="submission" date="2018-04" db="EMBL/GenBank/DDBJ databases">
        <title>Whole genome sequencing of Hypsizygus marmoreus.</title>
        <authorList>
            <person name="Choi I.-G."/>
            <person name="Min B."/>
            <person name="Kim J.-G."/>
            <person name="Kim S."/>
            <person name="Oh Y.-L."/>
            <person name="Kong W.-S."/>
            <person name="Park H."/>
            <person name="Jeong J."/>
            <person name="Song E.-S."/>
        </authorList>
    </citation>
    <scope>NUCLEOTIDE SEQUENCE [LARGE SCALE GENOMIC DNA]</scope>
    <source>
        <strain evidence="2">51987-8</strain>
    </source>
</reference>